<dbReference type="Pfam" id="PF00069">
    <property type="entry name" value="Pkinase"/>
    <property type="match status" value="1"/>
</dbReference>
<keyword evidence="12" id="KW-0472">Membrane</keyword>
<keyword evidence="14" id="KW-0460">Magnesium</keyword>
<dbReference type="PROSITE" id="PS00108">
    <property type="entry name" value="PROTEIN_KINASE_ST"/>
    <property type="match status" value="1"/>
</dbReference>
<dbReference type="InterPro" id="IPR051511">
    <property type="entry name" value="MitoQC_Scaffold_Kinases"/>
</dbReference>
<evidence type="ECO:0000256" key="15">
    <source>
        <dbReference type="ARBA" id="ARBA00022946"/>
    </source>
</evidence>
<evidence type="ECO:0000256" key="11">
    <source>
        <dbReference type="ARBA" id="ARBA00022787"/>
    </source>
</evidence>
<dbReference type="GO" id="GO:0042981">
    <property type="term" value="P:regulation of apoptotic process"/>
    <property type="evidence" value="ECO:0007669"/>
    <property type="project" value="TreeGrafter"/>
</dbReference>
<evidence type="ECO:0000256" key="10">
    <source>
        <dbReference type="ARBA" id="ARBA00022777"/>
    </source>
</evidence>
<keyword evidence="21" id="KW-1185">Reference proteome</keyword>
<evidence type="ECO:0000313" key="21">
    <source>
        <dbReference type="Proteomes" id="UP000614601"/>
    </source>
</evidence>
<comment type="cofactor">
    <cofactor evidence="1">
        <name>Mg(2+)</name>
        <dbReference type="ChEBI" id="CHEBI:18420"/>
    </cofactor>
</comment>
<organism evidence="20 21">
    <name type="scientific">Bursaphelenchus okinawaensis</name>
    <dbReference type="NCBI Taxonomy" id="465554"/>
    <lineage>
        <taxon>Eukaryota</taxon>
        <taxon>Metazoa</taxon>
        <taxon>Ecdysozoa</taxon>
        <taxon>Nematoda</taxon>
        <taxon>Chromadorea</taxon>
        <taxon>Rhabditida</taxon>
        <taxon>Tylenchina</taxon>
        <taxon>Tylenchomorpha</taxon>
        <taxon>Aphelenchoidea</taxon>
        <taxon>Aphelenchoididae</taxon>
        <taxon>Bursaphelenchus</taxon>
    </lineage>
</organism>
<dbReference type="Gene3D" id="1.10.510.10">
    <property type="entry name" value="Transferase(Phosphotransferase) domain 1"/>
    <property type="match status" value="1"/>
</dbReference>
<evidence type="ECO:0000256" key="14">
    <source>
        <dbReference type="ARBA" id="ARBA00022842"/>
    </source>
</evidence>
<evidence type="ECO:0000256" key="9">
    <source>
        <dbReference type="ARBA" id="ARBA00022741"/>
    </source>
</evidence>
<keyword evidence="6" id="KW-0723">Serine/threonine-protein kinase</keyword>
<keyword evidence="13" id="KW-0067">ATP-binding</keyword>
<comment type="catalytic activity">
    <reaction evidence="18">
        <text>L-seryl-[protein] + ATP = O-phospho-L-seryl-[protein] + ADP + H(+)</text>
        <dbReference type="Rhea" id="RHEA:17989"/>
        <dbReference type="Rhea" id="RHEA-COMP:9863"/>
        <dbReference type="Rhea" id="RHEA-COMP:11604"/>
        <dbReference type="ChEBI" id="CHEBI:15378"/>
        <dbReference type="ChEBI" id="CHEBI:29999"/>
        <dbReference type="ChEBI" id="CHEBI:30616"/>
        <dbReference type="ChEBI" id="CHEBI:83421"/>
        <dbReference type="ChEBI" id="CHEBI:456216"/>
        <dbReference type="EC" id="2.7.11.1"/>
    </reaction>
</comment>
<dbReference type="GO" id="GO:0090141">
    <property type="term" value="P:positive regulation of mitochondrial fission"/>
    <property type="evidence" value="ECO:0007669"/>
    <property type="project" value="TreeGrafter"/>
</dbReference>
<dbReference type="EC" id="2.7.11.1" evidence="5"/>
<dbReference type="OrthoDB" id="1405469at2759"/>
<dbReference type="GO" id="GO:0000422">
    <property type="term" value="P:autophagy of mitochondrion"/>
    <property type="evidence" value="ECO:0007669"/>
    <property type="project" value="TreeGrafter"/>
</dbReference>
<dbReference type="InterPro" id="IPR008271">
    <property type="entry name" value="Ser/Thr_kinase_AS"/>
</dbReference>
<gene>
    <name evidence="20" type="ORF">BOKJ2_LOCUS3492</name>
</gene>
<dbReference type="PANTHER" id="PTHR22972:SF7">
    <property type="entry name" value="SERINE_THREONINE-PROTEIN KINASE PINK1, MITOCHONDRIAL"/>
    <property type="match status" value="1"/>
</dbReference>
<evidence type="ECO:0000256" key="2">
    <source>
        <dbReference type="ARBA" id="ARBA00004434"/>
    </source>
</evidence>
<name>A0A811K6K9_9BILA</name>
<keyword evidence="9" id="KW-0547">Nucleotide-binding</keyword>
<evidence type="ECO:0000256" key="16">
    <source>
        <dbReference type="ARBA" id="ARBA00023128"/>
    </source>
</evidence>
<comment type="subcellular location">
    <subcellularLocation>
        <location evidence="3">Cytoplasm</location>
        <location evidence="3">Cytosol</location>
    </subcellularLocation>
    <subcellularLocation>
        <location evidence="2">Mitochondrion inner membrane</location>
        <topology evidence="2">Single-pass membrane protein</topology>
    </subcellularLocation>
    <subcellularLocation>
        <location evidence="4">Mitochondrion outer membrane</location>
        <topology evidence="4">Single-pass membrane protein</topology>
    </subcellularLocation>
</comment>
<evidence type="ECO:0000256" key="1">
    <source>
        <dbReference type="ARBA" id="ARBA00001946"/>
    </source>
</evidence>
<dbReference type="GO" id="GO:0005743">
    <property type="term" value="C:mitochondrial inner membrane"/>
    <property type="evidence" value="ECO:0007669"/>
    <property type="project" value="UniProtKB-SubCell"/>
</dbReference>
<keyword evidence="12" id="KW-0999">Mitochondrion inner membrane</keyword>
<dbReference type="GO" id="GO:0005741">
    <property type="term" value="C:mitochondrial outer membrane"/>
    <property type="evidence" value="ECO:0007669"/>
    <property type="project" value="UniProtKB-SubCell"/>
</dbReference>
<evidence type="ECO:0000256" key="17">
    <source>
        <dbReference type="ARBA" id="ARBA00047899"/>
    </source>
</evidence>
<dbReference type="Proteomes" id="UP000783686">
    <property type="component" value="Unassembled WGS sequence"/>
</dbReference>
<accession>A0A811K6K9</accession>
<evidence type="ECO:0000256" key="12">
    <source>
        <dbReference type="ARBA" id="ARBA00022792"/>
    </source>
</evidence>
<reference evidence="20" key="1">
    <citation type="submission" date="2020-09" db="EMBL/GenBank/DDBJ databases">
        <authorList>
            <person name="Kikuchi T."/>
        </authorList>
    </citation>
    <scope>NUCLEOTIDE SEQUENCE</scope>
    <source>
        <strain evidence="20">SH1</strain>
    </source>
</reference>
<evidence type="ECO:0000313" key="20">
    <source>
        <dbReference type="EMBL" id="CAD5211034.1"/>
    </source>
</evidence>
<dbReference type="InterPro" id="IPR000719">
    <property type="entry name" value="Prot_kinase_dom"/>
</dbReference>
<proteinExistence type="predicted"/>
<dbReference type="EMBL" id="CAJFCW020000002">
    <property type="protein sequence ID" value="CAG9092580.1"/>
    <property type="molecule type" value="Genomic_DNA"/>
</dbReference>
<dbReference type="GO" id="GO:0005829">
    <property type="term" value="C:cytosol"/>
    <property type="evidence" value="ECO:0007669"/>
    <property type="project" value="UniProtKB-SubCell"/>
</dbReference>
<dbReference type="SMART" id="SM00220">
    <property type="entry name" value="S_TKc"/>
    <property type="match status" value="1"/>
</dbReference>
<evidence type="ECO:0000256" key="3">
    <source>
        <dbReference type="ARBA" id="ARBA00004514"/>
    </source>
</evidence>
<feature type="domain" description="Protein kinase" evidence="19">
    <location>
        <begin position="128"/>
        <end position="444"/>
    </location>
</feature>
<dbReference type="GO" id="GO:0005524">
    <property type="term" value="F:ATP binding"/>
    <property type="evidence" value="ECO:0007669"/>
    <property type="project" value="UniProtKB-KW"/>
</dbReference>
<keyword evidence="7" id="KW-0808">Transferase</keyword>
<dbReference type="GO" id="GO:0004674">
    <property type="term" value="F:protein serine/threonine kinase activity"/>
    <property type="evidence" value="ECO:0007669"/>
    <property type="project" value="UniProtKB-KW"/>
</dbReference>
<dbReference type="SUPFAM" id="SSF56112">
    <property type="entry name" value="Protein kinase-like (PK-like)"/>
    <property type="match status" value="1"/>
</dbReference>
<dbReference type="Proteomes" id="UP000614601">
    <property type="component" value="Unassembled WGS sequence"/>
</dbReference>
<comment type="caution">
    <text evidence="20">The sequence shown here is derived from an EMBL/GenBank/DDBJ whole genome shotgun (WGS) entry which is preliminary data.</text>
</comment>
<evidence type="ECO:0000256" key="18">
    <source>
        <dbReference type="ARBA" id="ARBA00048679"/>
    </source>
</evidence>
<evidence type="ECO:0000256" key="13">
    <source>
        <dbReference type="ARBA" id="ARBA00022840"/>
    </source>
</evidence>
<keyword evidence="16" id="KW-0496">Mitochondrion</keyword>
<evidence type="ECO:0000259" key="19">
    <source>
        <dbReference type="PROSITE" id="PS50011"/>
    </source>
</evidence>
<evidence type="ECO:0000256" key="5">
    <source>
        <dbReference type="ARBA" id="ARBA00012513"/>
    </source>
</evidence>
<dbReference type="InterPro" id="IPR011009">
    <property type="entry name" value="Kinase-like_dom_sf"/>
</dbReference>
<evidence type="ECO:0000256" key="6">
    <source>
        <dbReference type="ARBA" id="ARBA00022527"/>
    </source>
</evidence>
<keyword evidence="10" id="KW-0418">Kinase</keyword>
<evidence type="ECO:0000256" key="8">
    <source>
        <dbReference type="ARBA" id="ARBA00022723"/>
    </source>
</evidence>
<evidence type="ECO:0000256" key="7">
    <source>
        <dbReference type="ARBA" id="ARBA00022679"/>
    </source>
</evidence>
<evidence type="ECO:0000256" key="4">
    <source>
        <dbReference type="ARBA" id="ARBA00004572"/>
    </source>
</evidence>
<protein>
    <recommendedName>
        <fullName evidence="5">non-specific serine/threonine protein kinase</fullName>
        <ecNumber evidence="5">2.7.11.1</ecNumber>
    </recommendedName>
</protein>
<dbReference type="AlphaFoldDB" id="A0A811K6K9"/>
<dbReference type="PANTHER" id="PTHR22972">
    <property type="entry name" value="SERINE/THREONINE PROTEIN KINASE"/>
    <property type="match status" value="1"/>
</dbReference>
<dbReference type="PROSITE" id="PS50011">
    <property type="entry name" value="PROTEIN_KINASE_DOM"/>
    <property type="match status" value="1"/>
</dbReference>
<keyword evidence="15" id="KW-0809">Transit peptide</keyword>
<keyword evidence="11" id="KW-1000">Mitochondrion outer membrane</keyword>
<keyword evidence="8" id="KW-0479">Metal-binding</keyword>
<sequence>MSLKGLLKRIAVFGAQISLAFRNKQLVSVKQVQVALKLAERRVLPRVVHGNRVLRLFQRTFVPRNLIRPFATLHYRNVHRLYNRREFRLLRNTTTFSPLERIRNIFISNPRYNESILEERYPSSLDGYEIGDYIAHGCNAAVYALRVDDQSQQAGDYPLALKIMFNYDYSLPERYIWEGMGAELVPLKQCPQQALVGQMRGFKSLKRQHPNIIKMHTAFVDLMPQLKETAELFEEAAPSLDNFGLIHKPKTLFVVMKRYRTTLREYTLRHNMTQRAGQVLFGQLLEALAYLGDNGITHRDMKSDNILLNYDCDEEIPHLVLSDFGSALVNGFKLTYVDEFTDMGGNLALRAPEISRKTLSTGQVLDYSKADLWSAGAIGYEMFGQQNPFYSRYSSKTYRESELPGMSGITPSIIKKLVREVLSINPLDRPDIKVASNVVVLSLFSLWKEVSNGGQSLINEFKQAVDKHNIVNKILSLFAAETFTARSANNHCHSSELQLRATFFSRVIYDQIHQSLTYFENNQH</sequence>
<comment type="catalytic activity">
    <reaction evidence="17">
        <text>L-threonyl-[protein] + ATP = O-phospho-L-threonyl-[protein] + ADP + H(+)</text>
        <dbReference type="Rhea" id="RHEA:46608"/>
        <dbReference type="Rhea" id="RHEA-COMP:11060"/>
        <dbReference type="Rhea" id="RHEA-COMP:11605"/>
        <dbReference type="ChEBI" id="CHEBI:15378"/>
        <dbReference type="ChEBI" id="CHEBI:30013"/>
        <dbReference type="ChEBI" id="CHEBI:30616"/>
        <dbReference type="ChEBI" id="CHEBI:61977"/>
        <dbReference type="ChEBI" id="CHEBI:456216"/>
        <dbReference type="EC" id="2.7.11.1"/>
    </reaction>
</comment>
<dbReference type="GO" id="GO:0046872">
    <property type="term" value="F:metal ion binding"/>
    <property type="evidence" value="ECO:0007669"/>
    <property type="project" value="UniProtKB-KW"/>
</dbReference>
<dbReference type="EMBL" id="CAJFDH010000002">
    <property type="protein sequence ID" value="CAD5211034.1"/>
    <property type="molecule type" value="Genomic_DNA"/>
</dbReference>